<dbReference type="Gene3D" id="1.20.1600.10">
    <property type="entry name" value="Outer membrane efflux proteins (OEP)"/>
    <property type="match status" value="1"/>
</dbReference>
<evidence type="ECO:0000256" key="1">
    <source>
        <dbReference type="SAM" id="Coils"/>
    </source>
</evidence>
<proteinExistence type="predicted"/>
<keyword evidence="2" id="KW-0732">Signal</keyword>
<gene>
    <name evidence="3" type="ORF">LF65_01648</name>
</gene>
<dbReference type="AlphaFoldDB" id="A0A0B5QN62"/>
<dbReference type="SUPFAM" id="SSF56954">
    <property type="entry name" value="Outer membrane efflux proteins (OEP)"/>
    <property type="match status" value="2"/>
</dbReference>
<feature type="signal peptide" evidence="2">
    <location>
        <begin position="1"/>
        <end position="27"/>
    </location>
</feature>
<accession>A0A0B5QN62</accession>
<organism evidence="3 4">
    <name type="scientific">Clostridium beijerinckii</name>
    <name type="common">Clostridium MP</name>
    <dbReference type="NCBI Taxonomy" id="1520"/>
    <lineage>
        <taxon>Bacteria</taxon>
        <taxon>Bacillati</taxon>
        <taxon>Bacillota</taxon>
        <taxon>Clostridia</taxon>
        <taxon>Eubacteriales</taxon>
        <taxon>Clostridiaceae</taxon>
        <taxon>Clostridium</taxon>
    </lineage>
</organism>
<dbReference type="STRING" id="1520.LF65_01648"/>
<name>A0A0B5QN62_CLOBE</name>
<keyword evidence="1" id="KW-0175">Coiled coil</keyword>
<feature type="chain" id="PRO_5002106637" description="Outer membrane efflux protein" evidence="2">
    <location>
        <begin position="28"/>
        <end position="430"/>
    </location>
</feature>
<dbReference type="EMBL" id="CP010086">
    <property type="protein sequence ID" value="AJG98253.1"/>
    <property type="molecule type" value="Genomic_DNA"/>
</dbReference>
<reference evidence="4" key="1">
    <citation type="submission" date="2014-12" db="EMBL/GenBank/DDBJ databases">
        <title>Genome sequence of Clostridium beijerinckii strain 59B.</title>
        <authorList>
            <person name="Little G.T."/>
            <person name="Minton N.P."/>
        </authorList>
    </citation>
    <scope>NUCLEOTIDE SEQUENCE [LARGE SCALE GENOMIC DNA]</scope>
    <source>
        <strain evidence="4">59B</strain>
    </source>
</reference>
<protein>
    <recommendedName>
        <fullName evidence="5">Outer membrane efflux protein</fullName>
    </recommendedName>
</protein>
<dbReference type="RefSeq" id="WP_041895529.1">
    <property type="nucleotide sequence ID" value="NZ_CP010086.2"/>
</dbReference>
<dbReference type="KEGG" id="cbei:LF65_01648"/>
<evidence type="ECO:0000313" key="4">
    <source>
        <dbReference type="Proteomes" id="UP000031866"/>
    </source>
</evidence>
<evidence type="ECO:0008006" key="5">
    <source>
        <dbReference type="Google" id="ProtNLM"/>
    </source>
</evidence>
<dbReference type="OrthoDB" id="1756421at2"/>
<sequence>MKKNLNKIIALAIGISVMSGSVMPVFAVDTTQSTNVMQTQSNQKSVITLDEVVKSAVDNSDKLALKTNQITVYERKMDLEEYNKDYKEEIGENANNDTLDDFSYDNLELQQKQTEQSREFLKDQIANDITKKYNAIILKQMDIDKSKFDLETQTKNLDILKTKVAIGLATSNQLYDKQIEIKKAQDYIKAKEDSLKVSIEFLGVLSDLDLSKYTLDSNIEFNTFKLDGSIDEYVDDKVDKYLKYNDELVKFTDDYLKELKDESIKDLKNVIDGDVAESPDKNDSKYTVSDGAGGTQQDATAYSVDLLMYVRQQEKIINGYSSYLDARYNTDEAKVKLNDSKKNLKNSLKEMYASLTDLENQINSLKEQVQSTNTKIKYAKSQVDLGMMTQNDYKTQVLNSENLNYSLRNLIITYNNVKDSIEKPWILNNN</sequence>
<dbReference type="Proteomes" id="UP000031866">
    <property type="component" value="Chromosome"/>
</dbReference>
<feature type="coiled-coil region" evidence="1">
    <location>
        <begin position="341"/>
        <end position="382"/>
    </location>
</feature>
<evidence type="ECO:0000256" key="2">
    <source>
        <dbReference type="SAM" id="SignalP"/>
    </source>
</evidence>
<evidence type="ECO:0000313" key="3">
    <source>
        <dbReference type="EMBL" id="AJG98253.1"/>
    </source>
</evidence>